<name>A0AAW9SCG5_9BACT</name>
<keyword evidence="3" id="KW-1185">Reference proteome</keyword>
<comment type="caution">
    <text evidence="2">The sequence shown here is derived from an EMBL/GenBank/DDBJ whole genome shotgun (WGS) entry which is preliminary data.</text>
</comment>
<proteinExistence type="predicted"/>
<gene>
    <name evidence="2" type="ORF">AAG747_22180</name>
</gene>
<evidence type="ECO:0000313" key="3">
    <source>
        <dbReference type="Proteomes" id="UP001403385"/>
    </source>
</evidence>
<evidence type="ECO:0000313" key="2">
    <source>
        <dbReference type="EMBL" id="MEN7550644.1"/>
    </source>
</evidence>
<dbReference type="Pfam" id="PF13349">
    <property type="entry name" value="DUF4097"/>
    <property type="match status" value="1"/>
</dbReference>
<accession>A0AAW9SCG5</accession>
<dbReference type="Proteomes" id="UP001403385">
    <property type="component" value="Unassembled WGS sequence"/>
</dbReference>
<protein>
    <submittedName>
        <fullName evidence="2">DUF4097 family beta strand repeat-containing protein</fullName>
    </submittedName>
</protein>
<dbReference type="PANTHER" id="PTHR34094">
    <property type="match status" value="1"/>
</dbReference>
<dbReference type="AlphaFoldDB" id="A0AAW9SCG5"/>
<dbReference type="PANTHER" id="PTHR34094:SF1">
    <property type="entry name" value="PROTEIN FAM185A"/>
    <property type="match status" value="1"/>
</dbReference>
<reference evidence="2 3" key="1">
    <citation type="submission" date="2024-04" db="EMBL/GenBank/DDBJ databases">
        <title>Novel genus in family Flammeovirgaceae.</title>
        <authorList>
            <person name="Nguyen T.H."/>
            <person name="Vuong T.Q."/>
            <person name="Le H."/>
            <person name="Kim S.-G."/>
        </authorList>
    </citation>
    <scope>NUCLEOTIDE SEQUENCE [LARGE SCALE GENOMIC DNA]</scope>
    <source>
        <strain evidence="2 3">JCM 23209</strain>
    </source>
</reference>
<feature type="domain" description="DUF4097" evidence="1">
    <location>
        <begin position="150"/>
        <end position="253"/>
    </location>
</feature>
<dbReference type="InterPro" id="IPR025164">
    <property type="entry name" value="Toastrack_DUF4097"/>
</dbReference>
<dbReference type="RefSeq" id="WP_346823425.1">
    <property type="nucleotide sequence ID" value="NZ_JBDKWZ010000015.1"/>
</dbReference>
<dbReference type="EMBL" id="JBDKWZ010000015">
    <property type="protein sequence ID" value="MEN7550644.1"/>
    <property type="molecule type" value="Genomic_DNA"/>
</dbReference>
<evidence type="ECO:0000259" key="1">
    <source>
        <dbReference type="Pfam" id="PF13349"/>
    </source>
</evidence>
<organism evidence="2 3">
    <name type="scientific">Rapidithrix thailandica</name>
    <dbReference type="NCBI Taxonomy" id="413964"/>
    <lineage>
        <taxon>Bacteria</taxon>
        <taxon>Pseudomonadati</taxon>
        <taxon>Bacteroidota</taxon>
        <taxon>Cytophagia</taxon>
        <taxon>Cytophagales</taxon>
        <taxon>Flammeovirgaceae</taxon>
        <taxon>Rapidithrix</taxon>
    </lineage>
</organism>
<sequence>MKHSNLLFLLLFWVTLLAHLSAYSQEKREESDWTYVDHEFPENSTIKWVQIENLFGSVEVTAYEGKKVRVDIEKRVRFSNWDQYDSAQVTVELVTRKTTDSLIFYVDAPFLQKQFWYGRINYQVQSLPGDYKVTFHFHIELPHGVQLVASTLGEGDVQVKGLNAQEIHLNNVNGNIQFEGVSGKTTAQTVQGNITGSFSKNPFGKSYFKTTKGNIQLSFQENLSAYFNFIADKGTLTSEFEFASAGREASKDIISKNGHVTYQLKKREKIKVGKGGFEYQVETGEGNIILKKGKLKK</sequence>